<dbReference type="AlphaFoldDB" id="A0A9N9LQE4"/>
<comment type="caution">
    <text evidence="5">The sequence shown here is derived from an EMBL/GenBank/DDBJ whole genome shotgun (WGS) entry which is preliminary data.</text>
</comment>
<feature type="repeat" description="ANK" evidence="3">
    <location>
        <begin position="663"/>
        <end position="695"/>
    </location>
</feature>
<dbReference type="PROSITE" id="PS50088">
    <property type="entry name" value="ANK_REPEAT"/>
    <property type="match status" value="3"/>
</dbReference>
<feature type="transmembrane region" description="Helical" evidence="4">
    <location>
        <begin position="48"/>
        <end position="65"/>
    </location>
</feature>
<dbReference type="SMART" id="SM00248">
    <property type="entry name" value="ANK"/>
    <property type="match status" value="7"/>
</dbReference>
<dbReference type="EMBL" id="CAJVRM010000271">
    <property type="protein sequence ID" value="CAG8978638.1"/>
    <property type="molecule type" value="Genomic_DNA"/>
</dbReference>
<evidence type="ECO:0000313" key="6">
    <source>
        <dbReference type="Proteomes" id="UP000701801"/>
    </source>
</evidence>
<dbReference type="OrthoDB" id="539213at2759"/>
<keyword evidence="2 3" id="KW-0040">ANK repeat</keyword>
<evidence type="ECO:0000256" key="4">
    <source>
        <dbReference type="SAM" id="Phobius"/>
    </source>
</evidence>
<proteinExistence type="predicted"/>
<sequence length="754" mass="84527">MFLKSLQSAKEDPELSVSENLGPEEIAREMRLRFIFKKAELFPRMRRTVYFFVLNTFCSGIYPTLSYQGGLTMSVRSTIHKMLSSDVLERHEGDLQRRLDRLLGPTSTPDAFFEALAIAIQLGSNGRLESERDILVWLAAQKMSILEALFDLKLPSIQVFLENLVHCTLDFHRHEYTLKNRSINTPRMQPVYRAARTLLTADRQHHIFAGNKTRRITTALELDHIDMVAILLKEGVDTNASIIIEGRPVTLLAIANSIETSRLLIEAGADLNATFPAWRASANWTALSCATDVPGCSKLVRYLLSVGAGPPLATQNLEAPSLTDTHAKESRNKFQELYTGDSEAFWLLRQADLKVGFRVNLRPDDISLSDEDHVRNCIACDDENVKQGFPAFEGWHEMLLYSIEKNLPKLIDLFLKTRFNVNAEIRSFYGQSLIEVAHTLGRPELVSQLMLHGVREVIREPIQDSIEDPTVLSVKKAVEDGELFQNILEGSMKLEELLRDNLFHHEGLWSVLEELVRLVLHDLPWEIITNVSPQCQQFVLITAIEYDEMESAAKLVQEGVELKLLEGNQAGHFPEQQRTILQLVCFKASLGWACGQLVQTMLHYGALQHEPETHCYKGYEALRLADGWTALQAAVINFNPNEKLISFLLQKGADVNAPAGKSEGITALQGAAIEGQITIVKRLLELGADPNAPGAEEEGRTALEGASETGRLDTVVLLLNNGAIPAMEAVWYAEREGHFVIGDIIRKQLPEFHE</sequence>
<dbReference type="Proteomes" id="UP000701801">
    <property type="component" value="Unassembled WGS sequence"/>
</dbReference>
<name>A0A9N9LQE4_9HELO</name>
<keyword evidence="4" id="KW-0472">Membrane</keyword>
<keyword evidence="4" id="KW-0812">Transmembrane</keyword>
<evidence type="ECO:0000256" key="3">
    <source>
        <dbReference type="PROSITE-ProRule" id="PRU00023"/>
    </source>
</evidence>
<keyword evidence="6" id="KW-1185">Reference proteome</keyword>
<keyword evidence="4" id="KW-1133">Transmembrane helix</keyword>
<evidence type="ECO:0008006" key="7">
    <source>
        <dbReference type="Google" id="ProtNLM"/>
    </source>
</evidence>
<dbReference type="Pfam" id="PF12796">
    <property type="entry name" value="Ank_2"/>
    <property type="match status" value="1"/>
</dbReference>
<protein>
    <recommendedName>
        <fullName evidence="7">Ankyrin</fullName>
    </recommendedName>
</protein>
<dbReference type="PROSITE" id="PS50297">
    <property type="entry name" value="ANK_REP_REGION"/>
    <property type="match status" value="3"/>
</dbReference>
<dbReference type="InterPro" id="IPR036770">
    <property type="entry name" value="Ankyrin_rpt-contain_sf"/>
</dbReference>
<dbReference type="PANTHER" id="PTHR24198:SF165">
    <property type="entry name" value="ANKYRIN REPEAT-CONTAINING PROTEIN-RELATED"/>
    <property type="match status" value="1"/>
</dbReference>
<dbReference type="Gene3D" id="1.25.40.20">
    <property type="entry name" value="Ankyrin repeat-containing domain"/>
    <property type="match status" value="2"/>
</dbReference>
<dbReference type="SUPFAM" id="SSF48403">
    <property type="entry name" value="Ankyrin repeat"/>
    <property type="match status" value="1"/>
</dbReference>
<evidence type="ECO:0000313" key="5">
    <source>
        <dbReference type="EMBL" id="CAG8978638.1"/>
    </source>
</evidence>
<feature type="repeat" description="ANK" evidence="3">
    <location>
        <begin position="698"/>
        <end position="723"/>
    </location>
</feature>
<dbReference type="PANTHER" id="PTHR24198">
    <property type="entry name" value="ANKYRIN REPEAT AND PROTEIN KINASE DOMAIN-CONTAINING PROTEIN"/>
    <property type="match status" value="1"/>
</dbReference>
<accession>A0A9N9LQE4</accession>
<evidence type="ECO:0000256" key="2">
    <source>
        <dbReference type="ARBA" id="ARBA00023043"/>
    </source>
</evidence>
<reference evidence="5" key="1">
    <citation type="submission" date="2021-07" db="EMBL/GenBank/DDBJ databases">
        <authorList>
            <person name="Durling M."/>
        </authorList>
    </citation>
    <scope>NUCLEOTIDE SEQUENCE</scope>
</reference>
<organism evidence="5 6">
    <name type="scientific">Hymenoscyphus albidus</name>
    <dbReference type="NCBI Taxonomy" id="595503"/>
    <lineage>
        <taxon>Eukaryota</taxon>
        <taxon>Fungi</taxon>
        <taxon>Dikarya</taxon>
        <taxon>Ascomycota</taxon>
        <taxon>Pezizomycotina</taxon>
        <taxon>Leotiomycetes</taxon>
        <taxon>Helotiales</taxon>
        <taxon>Helotiaceae</taxon>
        <taxon>Hymenoscyphus</taxon>
    </lineage>
</organism>
<feature type="repeat" description="ANK" evidence="3">
    <location>
        <begin position="626"/>
        <end position="660"/>
    </location>
</feature>
<dbReference type="InterPro" id="IPR002110">
    <property type="entry name" value="Ankyrin_rpt"/>
</dbReference>
<gene>
    <name evidence="5" type="ORF">HYALB_00009454</name>
</gene>
<keyword evidence="1" id="KW-0677">Repeat</keyword>
<evidence type="ECO:0000256" key="1">
    <source>
        <dbReference type="ARBA" id="ARBA00022737"/>
    </source>
</evidence>